<keyword evidence="2" id="KW-1185">Reference proteome</keyword>
<sequence length="159" mass="17964">MKLISARYASSRERQQAFSSQEAMTWIRQQSGLGPLIESPGQPGRFLRLHLGGEALQQVESGEWLLLKPEVYCFDWGQFEPSMREQRAMALIHSPPPQPEKAVRVVRVVDSETAEWLVNRRCVTTVEGEQGRRRTDGLGITHLPEPGKGANIELRLFAN</sequence>
<reference evidence="1 2" key="1">
    <citation type="submission" date="2016-10" db="EMBL/GenBank/DDBJ databases">
        <authorList>
            <person name="Varghese N."/>
            <person name="Submissions S."/>
        </authorList>
    </citation>
    <scope>NUCLEOTIDE SEQUENCE [LARGE SCALE GENOMIC DNA]</scope>
    <source>
        <strain evidence="1 2">BS3652</strain>
    </source>
</reference>
<dbReference type="EMBL" id="FNRS01000001">
    <property type="protein sequence ID" value="SEC26098.1"/>
    <property type="molecule type" value="Genomic_DNA"/>
</dbReference>
<dbReference type="Proteomes" id="UP000183155">
    <property type="component" value="Unassembled WGS sequence"/>
</dbReference>
<dbReference type="RefSeq" id="WP_053070904.1">
    <property type="nucleotide sequence ID" value="NZ_FNRS01000001.1"/>
</dbReference>
<organism evidence="1 2">
    <name type="scientific">Pseudomonas taetrolens</name>
    <dbReference type="NCBI Taxonomy" id="47884"/>
    <lineage>
        <taxon>Bacteria</taxon>
        <taxon>Pseudomonadati</taxon>
        <taxon>Pseudomonadota</taxon>
        <taxon>Gammaproteobacteria</taxon>
        <taxon>Pseudomonadales</taxon>
        <taxon>Pseudomonadaceae</taxon>
        <taxon>Pseudomonas</taxon>
    </lineage>
</organism>
<gene>
    <name evidence="1" type="ORF">SAMN04490203_2086</name>
</gene>
<accession>A0A1H4R2Q2</accession>
<proteinExistence type="predicted"/>
<protein>
    <submittedName>
        <fullName evidence="1">Uncharacterized protein</fullName>
    </submittedName>
</protein>
<evidence type="ECO:0000313" key="1">
    <source>
        <dbReference type="EMBL" id="SEC26098.1"/>
    </source>
</evidence>
<name>A0A1H4R2Q2_PSETA</name>
<evidence type="ECO:0000313" key="2">
    <source>
        <dbReference type="Proteomes" id="UP000183155"/>
    </source>
</evidence>
<comment type="caution">
    <text evidence="1">The sequence shown here is derived from an EMBL/GenBank/DDBJ whole genome shotgun (WGS) entry which is preliminary data.</text>
</comment>